<feature type="region of interest" description="Disordered" evidence="1">
    <location>
        <begin position="1"/>
        <end position="88"/>
    </location>
</feature>
<accession>C5FXS3</accession>
<dbReference type="VEuPathDB" id="FungiDB:MCYG_07932"/>
<dbReference type="OrthoDB" id="4173939at2759"/>
<dbReference type="AlphaFoldDB" id="C5FXS3"/>
<evidence type="ECO:0000313" key="3">
    <source>
        <dbReference type="Proteomes" id="UP000002035"/>
    </source>
</evidence>
<name>C5FXS3_ARTOC</name>
<sequence length="171" mass="18173">MLASSSSASTGQMIPVTFKTEVQPYPTGVPVPIDSEPSTPEPMPSQTPSPTGRHGGDEGDGNEDEISSMPMMPTGNEPATLDPDPTASIPLIPEYSSILMIPESSMMSATIPTPQAPKYYPRYMRDPRRQRGGPSSMSSVPGCTSEISTLDPTSLTQLLPESSMWATTQAI</sequence>
<reference evidence="3" key="1">
    <citation type="journal article" date="2012" name="MBio">
        <title>Comparative genome analysis of Trichophyton rubrum and related dermatophytes reveals candidate genes involved in infection.</title>
        <authorList>
            <person name="Martinez D.A."/>
            <person name="Oliver B.G."/>
            <person name="Graeser Y."/>
            <person name="Goldberg J.M."/>
            <person name="Li W."/>
            <person name="Martinez-Rossi N.M."/>
            <person name="Monod M."/>
            <person name="Shelest E."/>
            <person name="Barton R.C."/>
            <person name="Birch E."/>
            <person name="Brakhage A.A."/>
            <person name="Chen Z."/>
            <person name="Gurr S.J."/>
            <person name="Heiman D."/>
            <person name="Heitman J."/>
            <person name="Kosti I."/>
            <person name="Rossi A."/>
            <person name="Saif S."/>
            <person name="Samalova M."/>
            <person name="Saunders C.W."/>
            <person name="Shea T."/>
            <person name="Summerbell R.C."/>
            <person name="Xu J."/>
            <person name="Young S."/>
            <person name="Zeng Q."/>
            <person name="Birren B.W."/>
            <person name="Cuomo C.A."/>
            <person name="White T.C."/>
        </authorList>
    </citation>
    <scope>NUCLEOTIDE SEQUENCE [LARGE SCALE GENOMIC DNA]</scope>
    <source>
        <strain evidence="3">ATCC MYA-4605 / CBS 113480</strain>
    </source>
</reference>
<dbReference type="Proteomes" id="UP000002035">
    <property type="component" value="Unassembled WGS sequence"/>
</dbReference>
<evidence type="ECO:0000256" key="1">
    <source>
        <dbReference type="SAM" id="MobiDB-lite"/>
    </source>
</evidence>
<dbReference type="EMBL" id="DS995707">
    <property type="protein sequence ID" value="EEQ35113.1"/>
    <property type="molecule type" value="Genomic_DNA"/>
</dbReference>
<organism evidence="2 3">
    <name type="scientific">Arthroderma otae (strain ATCC MYA-4605 / CBS 113480)</name>
    <name type="common">Microsporum canis</name>
    <dbReference type="NCBI Taxonomy" id="554155"/>
    <lineage>
        <taxon>Eukaryota</taxon>
        <taxon>Fungi</taxon>
        <taxon>Dikarya</taxon>
        <taxon>Ascomycota</taxon>
        <taxon>Pezizomycotina</taxon>
        <taxon>Eurotiomycetes</taxon>
        <taxon>Eurotiomycetidae</taxon>
        <taxon>Onygenales</taxon>
        <taxon>Arthrodermataceae</taxon>
        <taxon>Microsporum</taxon>
    </lineage>
</organism>
<evidence type="ECO:0000313" key="2">
    <source>
        <dbReference type="EMBL" id="EEQ35113.1"/>
    </source>
</evidence>
<dbReference type="HOGENOM" id="CLU_1562506_0_0_1"/>
<proteinExistence type="predicted"/>
<feature type="compositionally biased region" description="Polar residues" evidence="1">
    <location>
        <begin position="133"/>
        <end position="155"/>
    </location>
</feature>
<feature type="region of interest" description="Disordered" evidence="1">
    <location>
        <begin position="118"/>
        <end position="155"/>
    </location>
</feature>
<keyword evidence="3" id="KW-1185">Reference proteome</keyword>
<feature type="compositionally biased region" description="Polar residues" evidence="1">
    <location>
        <begin position="1"/>
        <end position="12"/>
    </location>
</feature>
<protein>
    <submittedName>
        <fullName evidence="2">Uncharacterized protein</fullName>
    </submittedName>
</protein>
<dbReference type="RefSeq" id="XP_002844149.1">
    <property type="nucleotide sequence ID" value="XM_002844103.1"/>
</dbReference>
<dbReference type="GeneID" id="9226378"/>
<gene>
    <name evidence="2" type="ORF">MCYG_07932</name>
</gene>